<accession>A0A3G1A5X2</accession>
<dbReference type="Proteomes" id="UP000266720">
    <property type="component" value="Chromosome"/>
</dbReference>
<feature type="transmembrane region" description="Helical" evidence="5">
    <location>
        <begin position="312"/>
        <end position="330"/>
    </location>
</feature>
<evidence type="ECO:0000313" key="7">
    <source>
        <dbReference type="EMBL" id="AJB42280.1"/>
    </source>
</evidence>
<dbReference type="EMBL" id="CP007493">
    <property type="protein sequence ID" value="AJB42280.1"/>
    <property type="molecule type" value="Genomic_DNA"/>
</dbReference>
<dbReference type="KEGG" id="tcb:TCARB_1232"/>
<evidence type="ECO:0000313" key="8">
    <source>
        <dbReference type="Proteomes" id="UP000266720"/>
    </source>
</evidence>
<keyword evidence="2 5" id="KW-0812">Transmembrane</keyword>
<evidence type="ECO:0000259" key="6">
    <source>
        <dbReference type="PROSITE" id="PS50850"/>
    </source>
</evidence>
<dbReference type="CDD" id="cd06174">
    <property type="entry name" value="MFS"/>
    <property type="match status" value="1"/>
</dbReference>
<proteinExistence type="predicted"/>
<dbReference type="GeneID" id="25406643"/>
<keyword evidence="4 5" id="KW-0472">Membrane</keyword>
<dbReference type="PROSITE" id="PS50850">
    <property type="entry name" value="MFS"/>
    <property type="match status" value="1"/>
</dbReference>
<dbReference type="STRING" id="697581.TCARB_1232"/>
<feature type="transmembrane region" description="Helical" evidence="5">
    <location>
        <begin position="74"/>
        <end position="93"/>
    </location>
</feature>
<name>A0A3G1A5X2_9CREN</name>
<feature type="transmembrane region" description="Helical" evidence="5">
    <location>
        <begin position="216"/>
        <end position="241"/>
    </location>
</feature>
<protein>
    <submittedName>
        <fullName evidence="7">Transporter</fullName>
    </submittedName>
</protein>
<dbReference type="PANTHER" id="PTHR43184:SF12">
    <property type="entry name" value="SUGAR PHOSPHATE EXCHANGER 3"/>
    <property type="match status" value="1"/>
</dbReference>
<dbReference type="Gene3D" id="1.20.1250.20">
    <property type="entry name" value="MFS general substrate transporter like domains"/>
    <property type="match status" value="2"/>
</dbReference>
<feature type="transmembrane region" description="Helical" evidence="5">
    <location>
        <begin position="160"/>
        <end position="185"/>
    </location>
</feature>
<dbReference type="InterPro" id="IPR011701">
    <property type="entry name" value="MFS"/>
</dbReference>
<feature type="transmembrane region" description="Helical" evidence="5">
    <location>
        <begin position="5"/>
        <end position="22"/>
    </location>
</feature>
<evidence type="ECO:0000256" key="5">
    <source>
        <dbReference type="SAM" id="Phobius"/>
    </source>
</evidence>
<reference evidence="8" key="1">
    <citation type="book" date="2010" name="EXTREMOPHILES" publisher="0:0-0">
        <title>Complete genome sequences of ten hyperthermophilic archaea reveal their metabolic capabilities and possible ecological roles.</title>
        <editorList>
            <person name="?"/>
        </editorList>
        <authorList>
            <person name="Ravin N.V."/>
            <person name="Mardanov A.V."/>
            <person name="Bonch-Osmolovskaya E.A."/>
            <person name="Skryabin K.G."/>
        </authorList>
    </citation>
    <scope>NUCLEOTIDE SEQUENCE [LARGE SCALE GENOMIC DNA]</scope>
    <source>
        <strain evidence="8">1505</strain>
    </source>
</reference>
<dbReference type="SUPFAM" id="SSF103473">
    <property type="entry name" value="MFS general substrate transporter"/>
    <property type="match status" value="1"/>
</dbReference>
<feature type="transmembrane region" description="Helical" evidence="5">
    <location>
        <begin position="342"/>
        <end position="365"/>
    </location>
</feature>
<evidence type="ECO:0000256" key="4">
    <source>
        <dbReference type="ARBA" id="ARBA00023136"/>
    </source>
</evidence>
<dbReference type="InterPro" id="IPR020846">
    <property type="entry name" value="MFS_dom"/>
</dbReference>
<feature type="transmembrane region" description="Helical" evidence="5">
    <location>
        <begin position="99"/>
        <end position="119"/>
    </location>
</feature>
<sequence length="399" mass="43291">MDKKLAMSLVALYTAYFLVYIHRTVTGVIQGELSNIATSNGIEPSLFISMVASAYFYAYAAMQLPSGVFSDALGAKRYVAISMFILGLGALLSSIPNPWLIVAGRVLVGIGASAVWISIQRVIGVYADKSLGATLTGIGLAVGNFGALFATLPIRILINIYGLSGTLLFLSIVAFLVGIISFVSINDHGVSSHSIKDGFKQTLQQLRVVVRSPHSLALGMAYLGSYSAILSFQSLWAPIYIKKYYPQYLQDTPSLLFMLALAFLIGVSLMGFISDRVLKRRKPILQACCLLHAISWLVLAFLPILVNVSYNLLLLLFFVLGLVASTHMVISPMAREAYNHEYSGTTFSFVNMIGFLGVAIYQSIATFNPDPLTVVAVFSVLSIIALALSRNIKETLKTE</sequence>
<dbReference type="AlphaFoldDB" id="A0A3G1A5X2"/>
<dbReference type="GO" id="GO:0022857">
    <property type="term" value="F:transmembrane transporter activity"/>
    <property type="evidence" value="ECO:0007669"/>
    <property type="project" value="InterPro"/>
</dbReference>
<organism evidence="7 8">
    <name type="scientific">Thermofilum adornatum 1505</name>
    <dbReference type="NCBI Taxonomy" id="697581"/>
    <lineage>
        <taxon>Archaea</taxon>
        <taxon>Thermoproteota</taxon>
        <taxon>Thermoprotei</taxon>
        <taxon>Thermofilales</taxon>
        <taxon>Thermofilaceae</taxon>
        <taxon>Thermofilum</taxon>
    </lineage>
</organism>
<feature type="transmembrane region" description="Helical" evidence="5">
    <location>
        <begin position="284"/>
        <end position="306"/>
    </location>
</feature>
<feature type="domain" description="Major facilitator superfamily (MFS) profile" evidence="6">
    <location>
        <begin position="8"/>
        <end position="397"/>
    </location>
</feature>
<evidence type="ECO:0000256" key="1">
    <source>
        <dbReference type="ARBA" id="ARBA00004141"/>
    </source>
</evidence>
<dbReference type="PANTHER" id="PTHR43184">
    <property type="entry name" value="MAJOR FACILITATOR SUPERFAMILY TRANSPORTER 16, ISOFORM B"/>
    <property type="match status" value="1"/>
</dbReference>
<comment type="subcellular location">
    <subcellularLocation>
        <location evidence="1">Membrane</location>
        <topology evidence="1">Multi-pass membrane protein</topology>
    </subcellularLocation>
</comment>
<gene>
    <name evidence="7" type="ORF">TCARB_1232</name>
</gene>
<dbReference type="InterPro" id="IPR036259">
    <property type="entry name" value="MFS_trans_sf"/>
</dbReference>
<evidence type="ECO:0000256" key="2">
    <source>
        <dbReference type="ARBA" id="ARBA00022692"/>
    </source>
</evidence>
<feature type="transmembrane region" description="Helical" evidence="5">
    <location>
        <begin position="371"/>
        <end position="389"/>
    </location>
</feature>
<feature type="transmembrane region" description="Helical" evidence="5">
    <location>
        <begin position="42"/>
        <end position="62"/>
    </location>
</feature>
<feature type="transmembrane region" description="Helical" evidence="5">
    <location>
        <begin position="253"/>
        <end position="272"/>
    </location>
</feature>
<dbReference type="GO" id="GO:0016020">
    <property type="term" value="C:membrane"/>
    <property type="evidence" value="ECO:0007669"/>
    <property type="project" value="UniProtKB-SubCell"/>
</dbReference>
<feature type="transmembrane region" description="Helical" evidence="5">
    <location>
        <begin position="131"/>
        <end position="154"/>
    </location>
</feature>
<dbReference type="Pfam" id="PF07690">
    <property type="entry name" value="MFS_1"/>
    <property type="match status" value="1"/>
</dbReference>
<keyword evidence="3 5" id="KW-1133">Transmembrane helix</keyword>
<dbReference type="RefSeq" id="WP_052887007.1">
    <property type="nucleotide sequence ID" value="NZ_CP007493.1"/>
</dbReference>
<evidence type="ECO:0000256" key="3">
    <source>
        <dbReference type="ARBA" id="ARBA00022989"/>
    </source>
</evidence>